<dbReference type="PANTHER" id="PTHR41878:SF1">
    <property type="entry name" value="TNPR PROTEIN"/>
    <property type="match status" value="1"/>
</dbReference>
<comment type="caution">
    <text evidence="2">The sequence shown here is derived from an EMBL/GenBank/DDBJ whole genome shotgun (WGS) entry which is preliminary data.</text>
</comment>
<dbReference type="Gene3D" id="3.10.290.30">
    <property type="entry name" value="MM3350-like"/>
    <property type="match status" value="1"/>
</dbReference>
<dbReference type="EMBL" id="JAGSOG010000198">
    <property type="protein sequence ID" value="MBR7837364.1"/>
    <property type="molecule type" value="Genomic_DNA"/>
</dbReference>
<dbReference type="Pfam" id="PF07929">
    <property type="entry name" value="PRiA4_ORF3"/>
    <property type="match status" value="1"/>
</dbReference>
<proteinExistence type="predicted"/>
<evidence type="ECO:0000313" key="3">
    <source>
        <dbReference type="Proteomes" id="UP000675781"/>
    </source>
</evidence>
<sequence>PAPRPAQAEPDPAGFGLDLAFPDFPGAAGIEIFIGAQAGPGAFHGGFAGGHPSVYRTGRGTGDAPGAAHAPEAATRIYRLRIDLKGAKPPIWRRVEVPGDLTLAGLHEVIQTVFEWEGCHLHVFETALGEFGDGEAALGHRHDDEVTIDQVLQGERAKLRYVYDYGDYWEHVIRVESVKEPDPGTIYPQCIGGRRAAPPEDCGGMVRYQESLRRHGDAGADVFDLAELDRRLHDGWHHPS</sequence>
<evidence type="ECO:0000259" key="1">
    <source>
        <dbReference type="Pfam" id="PF07929"/>
    </source>
</evidence>
<dbReference type="RefSeq" id="WP_212531831.1">
    <property type="nucleotide sequence ID" value="NZ_JAGSOG010000198.1"/>
</dbReference>
<dbReference type="SUPFAM" id="SSF159941">
    <property type="entry name" value="MM3350-like"/>
    <property type="match status" value="1"/>
</dbReference>
<protein>
    <submittedName>
        <fullName evidence="2">Plasmid pRiA4b ORF-3 family protein</fullName>
    </submittedName>
</protein>
<reference evidence="2" key="1">
    <citation type="submission" date="2021-04" db="EMBL/GenBank/DDBJ databases">
        <title>Genome based classification of Actinospica acidithermotolerans sp. nov., an actinobacterium isolated from an Indonesian hot spring.</title>
        <authorList>
            <person name="Kusuma A.B."/>
            <person name="Putra K.E."/>
            <person name="Nafisah S."/>
            <person name="Loh J."/>
            <person name="Nouioui I."/>
            <person name="Goodfellow M."/>
        </authorList>
    </citation>
    <scope>NUCLEOTIDE SEQUENCE</scope>
    <source>
        <strain evidence="2">CSCA 57</strain>
    </source>
</reference>
<dbReference type="Proteomes" id="UP000675781">
    <property type="component" value="Unassembled WGS sequence"/>
</dbReference>
<feature type="domain" description="Plasmid pRiA4b Orf3-like" evidence="1">
    <location>
        <begin position="77"/>
        <end position="214"/>
    </location>
</feature>
<organism evidence="2 3">
    <name type="scientific">Actinospica durhamensis</name>
    <dbReference type="NCBI Taxonomy" id="1508375"/>
    <lineage>
        <taxon>Bacteria</taxon>
        <taxon>Bacillati</taxon>
        <taxon>Actinomycetota</taxon>
        <taxon>Actinomycetes</taxon>
        <taxon>Catenulisporales</taxon>
        <taxon>Actinospicaceae</taxon>
        <taxon>Actinospica</taxon>
    </lineage>
</organism>
<dbReference type="InterPro" id="IPR012912">
    <property type="entry name" value="Plasmid_pRiA4b_Orf3-like"/>
</dbReference>
<feature type="non-terminal residue" evidence="2">
    <location>
        <position position="1"/>
    </location>
</feature>
<dbReference type="PANTHER" id="PTHR41878">
    <property type="entry name" value="LEXA REPRESSOR-RELATED"/>
    <property type="match status" value="1"/>
</dbReference>
<dbReference type="InterPro" id="IPR024047">
    <property type="entry name" value="MM3350-like_sf"/>
</dbReference>
<accession>A0A941EZS7</accession>
<name>A0A941EZS7_9ACTN</name>
<dbReference type="AlphaFoldDB" id="A0A941EZS7"/>
<gene>
    <name evidence="2" type="ORF">KDL01_29060</name>
</gene>
<keyword evidence="3" id="KW-1185">Reference proteome</keyword>
<evidence type="ECO:0000313" key="2">
    <source>
        <dbReference type="EMBL" id="MBR7837364.1"/>
    </source>
</evidence>